<evidence type="ECO:0000256" key="5">
    <source>
        <dbReference type="ARBA" id="ARBA00022927"/>
    </source>
</evidence>
<comment type="similarity">
    <text evidence="2">Belongs to the FliH family.</text>
</comment>
<dbReference type="PANTHER" id="PTHR34982:SF1">
    <property type="entry name" value="FLAGELLAR ASSEMBLY PROTEIN FLIH"/>
    <property type="match status" value="1"/>
</dbReference>
<keyword evidence="9" id="KW-0282">Flagellum</keyword>
<feature type="domain" description="Flagellar assembly protein FliH/Type III secretion system HrpE" evidence="8">
    <location>
        <begin position="137"/>
        <end position="261"/>
    </location>
</feature>
<keyword evidence="7" id="KW-0175">Coiled coil</keyword>
<dbReference type="InterPro" id="IPR051472">
    <property type="entry name" value="T3SS_Stator/FliH"/>
</dbReference>
<dbReference type="Pfam" id="PF02108">
    <property type="entry name" value="FliH"/>
    <property type="match status" value="1"/>
</dbReference>
<dbReference type="EMBL" id="JAGGLD010000003">
    <property type="protein sequence ID" value="MBP2001120.1"/>
    <property type="molecule type" value="Genomic_DNA"/>
</dbReference>
<evidence type="ECO:0000256" key="4">
    <source>
        <dbReference type="ARBA" id="ARBA00022795"/>
    </source>
</evidence>
<keyword evidence="4" id="KW-1005">Bacterial flagellum biogenesis</keyword>
<keyword evidence="10" id="KW-1185">Reference proteome</keyword>
<dbReference type="PANTHER" id="PTHR34982">
    <property type="entry name" value="YOP PROTEINS TRANSLOCATION PROTEIN L"/>
    <property type="match status" value="1"/>
</dbReference>
<dbReference type="RefSeq" id="WP_209861934.1">
    <property type="nucleotide sequence ID" value="NZ_JAGGLD010000003.1"/>
</dbReference>
<dbReference type="Proteomes" id="UP001519288">
    <property type="component" value="Unassembled WGS sequence"/>
</dbReference>
<accession>A0ABS4JHB7</accession>
<evidence type="ECO:0000313" key="9">
    <source>
        <dbReference type="EMBL" id="MBP2001120.1"/>
    </source>
</evidence>
<keyword evidence="5" id="KW-0653">Protein transport</keyword>
<gene>
    <name evidence="9" type="ORF">J2Z69_002163</name>
</gene>
<organism evidence="9 10">
    <name type="scientific">Paenibacillus shirakamiensis</name>
    <dbReference type="NCBI Taxonomy" id="1265935"/>
    <lineage>
        <taxon>Bacteria</taxon>
        <taxon>Bacillati</taxon>
        <taxon>Bacillota</taxon>
        <taxon>Bacilli</taxon>
        <taxon>Bacillales</taxon>
        <taxon>Paenibacillaceae</taxon>
        <taxon>Paenibacillus</taxon>
    </lineage>
</organism>
<comment type="function">
    <text evidence="1">Needed for flagellar regrowth and assembly.</text>
</comment>
<keyword evidence="6" id="KW-1006">Bacterial flagellum protein export</keyword>
<keyword evidence="9" id="KW-0966">Cell projection</keyword>
<reference evidence="9 10" key="1">
    <citation type="submission" date="2021-03" db="EMBL/GenBank/DDBJ databases">
        <title>Genomic Encyclopedia of Type Strains, Phase IV (KMG-IV): sequencing the most valuable type-strain genomes for metagenomic binning, comparative biology and taxonomic classification.</title>
        <authorList>
            <person name="Goeker M."/>
        </authorList>
    </citation>
    <scope>NUCLEOTIDE SEQUENCE [LARGE SCALE GENOMIC DNA]</scope>
    <source>
        <strain evidence="9 10">DSM 26806</strain>
    </source>
</reference>
<evidence type="ECO:0000256" key="6">
    <source>
        <dbReference type="ARBA" id="ARBA00023225"/>
    </source>
</evidence>
<sequence length="285" mass="32597">MSNLIKSTQYVPVDMLKELDLSKHYSPPVEHESPLTAPPQSYDAEVNRVRNEQFEEARRVMLHDAKDFAERQVREASEKAERLLIEANQQIAAWWQERREQDEHLIEAVKAEAFHEGFEEGKASALDSLEFQIQEMMEEGRQVLQQAYQAKEQIIQEAEPFLVELSASIAEKVIDTQLKLEPEFALELIRKSLSRKKEQGVLTLCVAPSQFSFIQGAREELSLVIDSQAELQILPDSTVKDRGCVIRSAFGSIDARVDTQLIEIKKELLRMSLHPEEQGTDHDEA</sequence>
<keyword evidence="9" id="KW-0969">Cilium</keyword>
<evidence type="ECO:0000256" key="3">
    <source>
        <dbReference type="ARBA" id="ARBA00022448"/>
    </source>
</evidence>
<proteinExistence type="inferred from homology"/>
<dbReference type="InterPro" id="IPR018035">
    <property type="entry name" value="Flagellar_FliH/T3SS_HrpE"/>
</dbReference>
<evidence type="ECO:0000256" key="1">
    <source>
        <dbReference type="ARBA" id="ARBA00003041"/>
    </source>
</evidence>
<evidence type="ECO:0000256" key="2">
    <source>
        <dbReference type="ARBA" id="ARBA00006602"/>
    </source>
</evidence>
<feature type="coiled-coil region" evidence="7">
    <location>
        <begin position="66"/>
        <end position="93"/>
    </location>
</feature>
<evidence type="ECO:0000256" key="7">
    <source>
        <dbReference type="SAM" id="Coils"/>
    </source>
</evidence>
<evidence type="ECO:0000259" key="8">
    <source>
        <dbReference type="Pfam" id="PF02108"/>
    </source>
</evidence>
<comment type="caution">
    <text evidence="9">The sequence shown here is derived from an EMBL/GenBank/DDBJ whole genome shotgun (WGS) entry which is preliminary data.</text>
</comment>
<evidence type="ECO:0000313" key="10">
    <source>
        <dbReference type="Proteomes" id="UP001519288"/>
    </source>
</evidence>
<name>A0ABS4JHB7_9BACL</name>
<protein>
    <submittedName>
        <fullName evidence="9">Flagellar assembly protein FliH</fullName>
    </submittedName>
</protein>
<keyword evidence="3" id="KW-0813">Transport</keyword>